<gene>
    <name evidence="5" type="primary">prmC</name>
    <name evidence="8" type="ordered locus">Tpet_0432</name>
</gene>
<comment type="catalytic activity">
    <reaction evidence="4 5">
        <text>L-glutaminyl-[peptide chain release factor] + S-adenosyl-L-methionine = N(5)-methyl-L-glutaminyl-[peptide chain release factor] + S-adenosyl-L-homocysteine + H(+)</text>
        <dbReference type="Rhea" id="RHEA:42896"/>
        <dbReference type="Rhea" id="RHEA-COMP:10271"/>
        <dbReference type="Rhea" id="RHEA-COMP:10272"/>
        <dbReference type="ChEBI" id="CHEBI:15378"/>
        <dbReference type="ChEBI" id="CHEBI:30011"/>
        <dbReference type="ChEBI" id="CHEBI:57856"/>
        <dbReference type="ChEBI" id="CHEBI:59789"/>
        <dbReference type="ChEBI" id="CHEBI:61891"/>
        <dbReference type="EC" id="2.1.1.297"/>
    </reaction>
</comment>
<dbReference type="InterPro" id="IPR029063">
    <property type="entry name" value="SAM-dependent_MTases_sf"/>
</dbReference>
<feature type="binding site" evidence="5">
    <location>
        <begin position="197"/>
        <end position="200"/>
    </location>
    <ligand>
        <name>substrate</name>
    </ligand>
</feature>
<feature type="domain" description="Release factor glutamine methyltransferase N-terminal" evidence="7">
    <location>
        <begin position="17"/>
        <end position="84"/>
    </location>
</feature>
<dbReference type="STRING" id="390874.Tpet_0432"/>
<dbReference type="InterPro" id="IPR007848">
    <property type="entry name" value="Small_mtfrase_dom"/>
</dbReference>
<dbReference type="InterPro" id="IPR004556">
    <property type="entry name" value="HemK-like"/>
</dbReference>
<dbReference type="KEGG" id="tpt:Tpet_0432"/>
<dbReference type="PROSITE" id="PS00092">
    <property type="entry name" value="N6_MTASE"/>
    <property type="match status" value="1"/>
</dbReference>
<dbReference type="GO" id="GO:0003676">
    <property type="term" value="F:nucleic acid binding"/>
    <property type="evidence" value="ECO:0007669"/>
    <property type="project" value="InterPro"/>
</dbReference>
<dbReference type="NCBIfam" id="TIGR00536">
    <property type="entry name" value="hemK_fam"/>
    <property type="match status" value="1"/>
</dbReference>
<dbReference type="Pfam" id="PF17827">
    <property type="entry name" value="PrmC_N"/>
    <property type="match status" value="1"/>
</dbReference>
<keyword evidence="2 5" id="KW-0808">Transferase</keyword>
<name>A5IJT3_THEP1</name>
<dbReference type="Pfam" id="PF05175">
    <property type="entry name" value="MTS"/>
    <property type="match status" value="1"/>
</dbReference>
<dbReference type="Proteomes" id="UP000006558">
    <property type="component" value="Chromosome"/>
</dbReference>
<reference evidence="9" key="1">
    <citation type="submission" date="2007-05" db="EMBL/GenBank/DDBJ databases">
        <title>Complete sequence of Thermotoga petrophila RKU-1.</title>
        <authorList>
            <consortium name="US DOE Joint Genome Institute"/>
            <person name="Copeland A."/>
            <person name="Lucas S."/>
            <person name="Lapidus A."/>
            <person name="Barry K."/>
            <person name="Glavina del Rio T."/>
            <person name="Dalin E."/>
            <person name="Tice H."/>
            <person name="Pitluck S."/>
            <person name="Sims D."/>
            <person name="Brettin T."/>
            <person name="Bruce D."/>
            <person name="Detter J.C."/>
            <person name="Han C."/>
            <person name="Tapia R."/>
            <person name="Schmutz J."/>
            <person name="Larimer F."/>
            <person name="Land M."/>
            <person name="Hauser L."/>
            <person name="Kyrpides N."/>
            <person name="Mikhailova N."/>
            <person name="Nelson K."/>
            <person name="Gogarten J.P."/>
            <person name="Noll K."/>
            <person name="Richardson P."/>
        </authorList>
    </citation>
    <scope>NUCLEOTIDE SEQUENCE [LARGE SCALE GENOMIC DNA]</scope>
    <source>
        <strain evidence="9">ATCC BAA-488 / DSM 13995 / JCM 10881 / RKU-1</strain>
    </source>
</reference>
<evidence type="ECO:0000256" key="4">
    <source>
        <dbReference type="ARBA" id="ARBA00048391"/>
    </source>
</evidence>
<evidence type="ECO:0000256" key="1">
    <source>
        <dbReference type="ARBA" id="ARBA00022603"/>
    </source>
</evidence>
<comment type="function">
    <text evidence="5">Methylates the class 1 translation termination release factors RF1/PrfA and RF2/PrfB on the glutamine residue of the universally conserved GGQ motif.</text>
</comment>
<evidence type="ECO:0000313" key="8">
    <source>
        <dbReference type="EMBL" id="ABQ46456.1"/>
    </source>
</evidence>
<sequence>MDTRKNVSGAERKIWSLIKDCSGKLEGVTETPVLEVLLIVSRVLGIRKEDLFLKDLVVSPTEEKRILKLVEKRASGYPLHYILGEKEFMGLSLLVEEGVFVPRPETEELVELALELIRKYGIKAVADIGTGSGAIGVSVAKFSDVVVFATDVSSKAVEVARKNAERHGVSDRFFVRKGELLEPFKEKFASIEMILSNPPYVKSSAHLPKDVLFEPAEALFGGEDGLDFYREFFGRYNTSGKIVLMEIGEDQVEELKKIVSDAVFLKDSAGKYRFLFLNRRSS</sequence>
<accession>A5IJT3</accession>
<dbReference type="EC" id="2.1.1.297" evidence="5"/>
<dbReference type="SUPFAM" id="SSF53335">
    <property type="entry name" value="S-adenosyl-L-methionine-dependent methyltransferases"/>
    <property type="match status" value="1"/>
</dbReference>
<dbReference type="HAMAP" id="MF_02126">
    <property type="entry name" value="RF_methyltr_PrmC"/>
    <property type="match status" value="1"/>
</dbReference>
<evidence type="ECO:0000259" key="6">
    <source>
        <dbReference type="Pfam" id="PF05175"/>
    </source>
</evidence>
<dbReference type="CDD" id="cd02440">
    <property type="entry name" value="AdoMet_MTases"/>
    <property type="match status" value="1"/>
</dbReference>
<dbReference type="GO" id="GO:0102559">
    <property type="term" value="F:peptide chain release factor N(5)-glutamine methyltransferase activity"/>
    <property type="evidence" value="ECO:0007669"/>
    <property type="project" value="UniProtKB-EC"/>
</dbReference>
<protein>
    <recommendedName>
        <fullName evidence="5">Release factor glutamine methyltransferase</fullName>
        <shortName evidence="5">RF MTase</shortName>
        <ecNumber evidence="5">2.1.1.297</ecNumber>
    </recommendedName>
    <alternativeName>
        <fullName evidence="5">N5-glutamine methyltransferase PrmC</fullName>
    </alternativeName>
    <alternativeName>
        <fullName evidence="5">Protein-(glutamine-N5) MTase PrmC</fullName>
    </alternativeName>
    <alternativeName>
        <fullName evidence="5">Protein-glutamine N-methyltransferase PrmC</fullName>
    </alternativeName>
</protein>
<keyword evidence="1 5" id="KW-0489">Methyltransferase</keyword>
<evidence type="ECO:0000256" key="3">
    <source>
        <dbReference type="ARBA" id="ARBA00022691"/>
    </source>
</evidence>
<evidence type="ECO:0000256" key="5">
    <source>
        <dbReference type="HAMAP-Rule" id="MF_02126"/>
    </source>
</evidence>
<dbReference type="InterPro" id="IPR019874">
    <property type="entry name" value="RF_methyltr_PrmC"/>
</dbReference>
<dbReference type="Gene3D" id="1.10.8.10">
    <property type="entry name" value="DNA helicase RuvA subunit, C-terminal domain"/>
    <property type="match status" value="1"/>
</dbReference>
<comment type="similarity">
    <text evidence="5">Belongs to the protein N5-glutamine methyltransferase family. PrmC subfamily.</text>
</comment>
<feature type="binding site" evidence="5">
    <location>
        <begin position="129"/>
        <end position="133"/>
    </location>
    <ligand>
        <name>S-adenosyl-L-methionine</name>
        <dbReference type="ChEBI" id="CHEBI:59789"/>
    </ligand>
</feature>
<keyword evidence="3 5" id="KW-0949">S-adenosyl-L-methionine</keyword>
<dbReference type="NCBIfam" id="TIGR03534">
    <property type="entry name" value="RF_mod_PrmC"/>
    <property type="match status" value="1"/>
</dbReference>
<evidence type="ECO:0000313" key="9">
    <source>
        <dbReference type="Proteomes" id="UP000006558"/>
    </source>
</evidence>
<reference evidence="8 9" key="2">
    <citation type="journal article" date="2009" name="Proc. Natl. Acad. Sci. U.S.A.">
        <title>On the chimeric nature, thermophilic origin, and phylogenetic placement of the Thermotogales.</title>
        <authorList>
            <person name="Zhaxybayeva O."/>
            <person name="Swithers K.S."/>
            <person name="Lapierre P."/>
            <person name="Fournier G.P."/>
            <person name="Bickhart D.M."/>
            <person name="DeBoy R.T."/>
            <person name="Nelson K.E."/>
            <person name="Nesbo C.L."/>
            <person name="Doolittle W.F."/>
            <person name="Gogarten J.P."/>
            <person name="Noll K.M."/>
        </authorList>
    </citation>
    <scope>NUCLEOTIDE SEQUENCE [LARGE SCALE GENOMIC DNA]</scope>
    <source>
        <strain evidence="9">ATCC BAA-488 / DSM 13995 / JCM 10881 / RKU-1</strain>
    </source>
</reference>
<evidence type="ECO:0000256" key="2">
    <source>
        <dbReference type="ARBA" id="ARBA00022679"/>
    </source>
</evidence>
<dbReference type="GO" id="GO:0032259">
    <property type="term" value="P:methylation"/>
    <property type="evidence" value="ECO:0007669"/>
    <property type="project" value="UniProtKB-KW"/>
</dbReference>
<feature type="domain" description="Methyltransferase small" evidence="6">
    <location>
        <begin position="112"/>
        <end position="205"/>
    </location>
</feature>
<dbReference type="InterPro" id="IPR040758">
    <property type="entry name" value="PrmC_N"/>
</dbReference>
<dbReference type="PANTHER" id="PTHR18895">
    <property type="entry name" value="HEMK METHYLTRANSFERASE"/>
    <property type="match status" value="1"/>
</dbReference>
<dbReference type="AlphaFoldDB" id="A5IJT3"/>
<comment type="caution">
    <text evidence="5">Lacks conserved residue(s) required for the propagation of feature annotation.</text>
</comment>
<feature type="binding site" evidence="5">
    <location>
        <position position="197"/>
    </location>
    <ligand>
        <name>S-adenosyl-L-methionine</name>
        <dbReference type="ChEBI" id="CHEBI:59789"/>
    </ligand>
</feature>
<evidence type="ECO:0000259" key="7">
    <source>
        <dbReference type="Pfam" id="PF17827"/>
    </source>
</evidence>
<dbReference type="HOGENOM" id="CLU_018398_3_2_0"/>
<dbReference type="RefSeq" id="WP_011943075.1">
    <property type="nucleotide sequence ID" value="NC_009486.1"/>
</dbReference>
<dbReference type="EMBL" id="CP000702">
    <property type="protein sequence ID" value="ABQ46456.1"/>
    <property type="molecule type" value="Genomic_DNA"/>
</dbReference>
<feature type="binding site" evidence="5">
    <location>
        <position position="151"/>
    </location>
    <ligand>
        <name>S-adenosyl-L-methionine</name>
        <dbReference type="ChEBI" id="CHEBI:59789"/>
    </ligand>
</feature>
<dbReference type="Gene3D" id="3.40.50.150">
    <property type="entry name" value="Vaccinia Virus protein VP39"/>
    <property type="match status" value="1"/>
</dbReference>
<organism evidence="8 9">
    <name type="scientific">Thermotoga petrophila (strain ATCC BAA-488 / DSM 13995 / JCM 10881 / RKU-1)</name>
    <dbReference type="NCBI Taxonomy" id="390874"/>
    <lineage>
        <taxon>Bacteria</taxon>
        <taxon>Thermotogati</taxon>
        <taxon>Thermotogota</taxon>
        <taxon>Thermotogae</taxon>
        <taxon>Thermotogales</taxon>
        <taxon>Thermotogaceae</taxon>
        <taxon>Thermotoga</taxon>
    </lineage>
</organism>
<proteinExistence type="inferred from homology"/>
<dbReference type="InterPro" id="IPR050320">
    <property type="entry name" value="N5-glutamine_MTase"/>
</dbReference>
<dbReference type="InterPro" id="IPR002052">
    <property type="entry name" value="DNA_methylase_N6_adenine_CS"/>
</dbReference>
<dbReference type="PANTHER" id="PTHR18895:SF74">
    <property type="entry name" value="MTRF1L RELEASE FACTOR GLUTAMINE METHYLTRANSFERASE"/>
    <property type="match status" value="1"/>
</dbReference>
<dbReference type="eggNOG" id="COG2890">
    <property type="taxonomic scope" value="Bacteria"/>
</dbReference>